<evidence type="ECO:0000256" key="4">
    <source>
        <dbReference type="ARBA" id="ARBA00035202"/>
    </source>
</evidence>
<keyword evidence="7" id="KW-1185">Reference proteome</keyword>
<keyword evidence="5" id="KW-0694">RNA-binding</keyword>
<gene>
    <name evidence="5" type="primary">rplJ</name>
    <name evidence="6" type="ORF">SAMN00017477_1500</name>
</gene>
<protein>
    <recommendedName>
        <fullName evidence="4 5">Large ribosomal subunit protein uL10</fullName>
    </recommendedName>
</protein>
<dbReference type="InterPro" id="IPR022973">
    <property type="entry name" value="Ribosomal_uL10_bac"/>
</dbReference>
<dbReference type="Proteomes" id="UP000192368">
    <property type="component" value="Unassembled WGS sequence"/>
</dbReference>
<keyword evidence="5" id="KW-0699">rRNA-binding</keyword>
<comment type="similarity">
    <text evidence="1 5">Belongs to the universal ribosomal protein uL10 family.</text>
</comment>
<dbReference type="HAMAP" id="MF_00362">
    <property type="entry name" value="Ribosomal_uL10"/>
    <property type="match status" value="1"/>
</dbReference>
<dbReference type="Gene3D" id="6.10.250.290">
    <property type="match status" value="1"/>
</dbReference>
<evidence type="ECO:0000256" key="2">
    <source>
        <dbReference type="ARBA" id="ARBA00022980"/>
    </source>
</evidence>
<dbReference type="InterPro" id="IPR001790">
    <property type="entry name" value="Ribosomal_uL10"/>
</dbReference>
<dbReference type="AlphaFoldDB" id="A0A1W1V7A1"/>
<dbReference type="GO" id="GO:0003735">
    <property type="term" value="F:structural constituent of ribosome"/>
    <property type="evidence" value="ECO:0007669"/>
    <property type="project" value="InterPro"/>
</dbReference>
<accession>A0A1W1V7A1</accession>
<keyword evidence="3 5" id="KW-0687">Ribonucleoprotein</keyword>
<dbReference type="InterPro" id="IPR043141">
    <property type="entry name" value="Ribosomal_uL10-like_sf"/>
</dbReference>
<dbReference type="STRING" id="573058.SAMN00017477_1500"/>
<dbReference type="SUPFAM" id="SSF160369">
    <property type="entry name" value="Ribosomal protein L10-like"/>
    <property type="match status" value="1"/>
</dbReference>
<evidence type="ECO:0000256" key="3">
    <source>
        <dbReference type="ARBA" id="ARBA00023274"/>
    </source>
</evidence>
<dbReference type="PROSITE" id="PS01109">
    <property type="entry name" value="RIBOSOMAL_L10"/>
    <property type="match status" value="1"/>
</dbReference>
<reference evidence="7" key="1">
    <citation type="submission" date="2017-04" db="EMBL/GenBank/DDBJ databases">
        <authorList>
            <person name="Varghese N."/>
            <person name="Submissions S."/>
        </authorList>
    </citation>
    <scope>NUCLEOTIDE SEQUENCE [LARGE SCALE GENOMIC DNA]</scope>
    <source>
        <strain evidence="7">DSM 20463</strain>
    </source>
</reference>
<comment type="function">
    <text evidence="5">Forms part of the ribosomal stalk, playing a central role in the interaction of the ribosome with GTP-bound translation factors.</text>
</comment>
<proteinExistence type="inferred from homology"/>
<dbReference type="GO" id="GO:0070180">
    <property type="term" value="F:large ribosomal subunit rRNA binding"/>
    <property type="evidence" value="ECO:0007669"/>
    <property type="project" value="UniProtKB-UniRule"/>
</dbReference>
<dbReference type="NCBIfam" id="NF000955">
    <property type="entry name" value="PRK00099.1-1"/>
    <property type="match status" value="1"/>
</dbReference>
<dbReference type="Gene3D" id="3.30.70.1730">
    <property type="match status" value="1"/>
</dbReference>
<dbReference type="EMBL" id="FWWR01000009">
    <property type="protein sequence ID" value="SMB89153.1"/>
    <property type="molecule type" value="Genomic_DNA"/>
</dbReference>
<dbReference type="GO" id="GO:0006412">
    <property type="term" value="P:translation"/>
    <property type="evidence" value="ECO:0007669"/>
    <property type="project" value="UniProtKB-UniRule"/>
</dbReference>
<evidence type="ECO:0000313" key="6">
    <source>
        <dbReference type="EMBL" id="SMB89153.1"/>
    </source>
</evidence>
<comment type="subunit">
    <text evidence="5">Part of the ribosomal stalk of the 50S ribosomal subunit. The N-terminus interacts with L11 and the large rRNA to form the base of the stalk. The C-terminus forms an elongated spine to which L12 dimers bind in a sequential fashion forming a multimeric L10(L12)X complex.</text>
</comment>
<dbReference type="InterPro" id="IPR002363">
    <property type="entry name" value="Ribosomal_uL10_CS_bac"/>
</dbReference>
<evidence type="ECO:0000256" key="5">
    <source>
        <dbReference type="HAMAP-Rule" id="MF_00362"/>
    </source>
</evidence>
<dbReference type="PANTHER" id="PTHR11560">
    <property type="entry name" value="39S RIBOSOMAL PROTEIN L10, MITOCHONDRIAL"/>
    <property type="match status" value="1"/>
</dbReference>
<evidence type="ECO:0000313" key="7">
    <source>
        <dbReference type="Proteomes" id="UP000192368"/>
    </source>
</evidence>
<sequence>MGFFIFGGEIVKEEKLNGKVQLVDEIKAKIESAQSIVLVNYRGLTVEEVTELRSKYREANVEYKVYKNTMMRRAFEELGQTEISEYLVGPSAIAFSLEDPVSAAKVTAEFAKEHDALEIKSGVVDGKLISKEEVEGLAKLPSKEVLVAKLLGSMNSPIQGLVNVLNGNIRGLAVVLKAIAEKKEQETA</sequence>
<keyword evidence="2 5" id="KW-0689">Ribosomal protein</keyword>
<organism evidence="6 7">
    <name type="scientific">Peptoniphilus asaccharolyticus DSM 20463</name>
    <dbReference type="NCBI Taxonomy" id="573058"/>
    <lineage>
        <taxon>Bacteria</taxon>
        <taxon>Bacillati</taxon>
        <taxon>Bacillota</taxon>
        <taxon>Tissierellia</taxon>
        <taxon>Tissierellales</taxon>
        <taxon>Peptoniphilaceae</taxon>
        <taxon>Peptoniphilus</taxon>
    </lineage>
</organism>
<dbReference type="Pfam" id="PF00466">
    <property type="entry name" value="Ribosomal_L10"/>
    <property type="match status" value="1"/>
</dbReference>
<evidence type="ECO:0000256" key="1">
    <source>
        <dbReference type="ARBA" id="ARBA00008889"/>
    </source>
</evidence>
<dbReference type="CDD" id="cd05797">
    <property type="entry name" value="Ribosomal_L10"/>
    <property type="match status" value="1"/>
</dbReference>
<dbReference type="InterPro" id="IPR047865">
    <property type="entry name" value="Ribosomal_uL10_bac_type"/>
</dbReference>
<dbReference type="GO" id="GO:0015934">
    <property type="term" value="C:large ribosomal subunit"/>
    <property type="evidence" value="ECO:0007669"/>
    <property type="project" value="InterPro"/>
</dbReference>
<name>A0A1W1V7A1_PEPAS</name>